<dbReference type="InterPro" id="IPR001029">
    <property type="entry name" value="Flagellin_N"/>
</dbReference>
<evidence type="ECO:0000256" key="3">
    <source>
        <dbReference type="RuleBase" id="RU362073"/>
    </source>
</evidence>
<dbReference type="RefSeq" id="WP_179357354.1">
    <property type="nucleotide sequence ID" value="NZ_CP058627.1"/>
</dbReference>
<organism evidence="6 7">
    <name type="scientific">Chitinibacter bivalviorum</name>
    <dbReference type="NCBI Taxonomy" id="2739434"/>
    <lineage>
        <taxon>Bacteria</taxon>
        <taxon>Pseudomonadati</taxon>
        <taxon>Pseudomonadota</taxon>
        <taxon>Betaproteobacteria</taxon>
        <taxon>Neisseriales</taxon>
        <taxon>Chitinibacteraceae</taxon>
        <taxon>Chitinibacter</taxon>
    </lineage>
</organism>
<dbReference type="InterPro" id="IPR042187">
    <property type="entry name" value="Flagellin_C_sub2"/>
</dbReference>
<comment type="subcellular location">
    <subcellularLocation>
        <location evidence="3">Secreted</location>
    </subcellularLocation>
    <subcellularLocation>
        <location evidence="3">Bacterial flagellum</location>
    </subcellularLocation>
</comment>
<evidence type="ECO:0000256" key="1">
    <source>
        <dbReference type="ARBA" id="ARBA00005709"/>
    </source>
</evidence>
<evidence type="ECO:0000259" key="5">
    <source>
        <dbReference type="Pfam" id="PF00700"/>
    </source>
</evidence>
<dbReference type="SUPFAM" id="SSF64518">
    <property type="entry name" value="Phase 1 flagellin"/>
    <property type="match status" value="1"/>
</dbReference>
<evidence type="ECO:0000256" key="2">
    <source>
        <dbReference type="ARBA" id="ARBA00023143"/>
    </source>
</evidence>
<evidence type="ECO:0000259" key="4">
    <source>
        <dbReference type="Pfam" id="PF00669"/>
    </source>
</evidence>
<dbReference type="PANTHER" id="PTHR42792">
    <property type="entry name" value="FLAGELLIN"/>
    <property type="match status" value="1"/>
</dbReference>
<dbReference type="Pfam" id="PF00700">
    <property type="entry name" value="Flagellin_C"/>
    <property type="match status" value="1"/>
</dbReference>
<dbReference type="PANTHER" id="PTHR42792:SF2">
    <property type="entry name" value="FLAGELLIN"/>
    <property type="match status" value="1"/>
</dbReference>
<dbReference type="Pfam" id="PF00669">
    <property type="entry name" value="Flagellin_N"/>
    <property type="match status" value="1"/>
</dbReference>
<keyword evidence="2 3" id="KW-0975">Bacterial flagellum</keyword>
<comment type="function">
    <text evidence="3">Flagellin is the subunit protein which polymerizes to form the filaments of bacterial flagella.</text>
</comment>
<dbReference type="GO" id="GO:0005576">
    <property type="term" value="C:extracellular region"/>
    <property type="evidence" value="ECO:0007669"/>
    <property type="project" value="UniProtKB-SubCell"/>
</dbReference>
<dbReference type="KEGG" id="chiz:HQ393_02830"/>
<keyword evidence="6" id="KW-0969">Cilium</keyword>
<dbReference type="Gene3D" id="6.10.10.10">
    <property type="entry name" value="Flagellar export chaperone, C-terminal domain"/>
    <property type="match status" value="1"/>
</dbReference>
<dbReference type="Gene3D" id="1.20.1330.10">
    <property type="entry name" value="f41 fragment of flagellin, N-terminal domain"/>
    <property type="match status" value="1"/>
</dbReference>
<protein>
    <recommendedName>
        <fullName evidence="3">Flagellin</fullName>
    </recommendedName>
</protein>
<keyword evidence="3" id="KW-0964">Secreted</keyword>
<proteinExistence type="inferred from homology"/>
<dbReference type="Proteomes" id="UP000509597">
    <property type="component" value="Chromosome"/>
</dbReference>
<dbReference type="PRINTS" id="PR00207">
    <property type="entry name" value="FLAGELLIN"/>
</dbReference>
<reference evidence="6 7" key="1">
    <citation type="submission" date="2020-07" db="EMBL/GenBank/DDBJ databases">
        <title>Complete genome sequence of Chitinibacter sp. 2T18.</title>
        <authorList>
            <person name="Bae J.-W."/>
            <person name="Choi J.-W."/>
        </authorList>
    </citation>
    <scope>NUCLEOTIDE SEQUENCE [LARGE SCALE GENOMIC DNA]</scope>
    <source>
        <strain evidence="6 7">2T18</strain>
    </source>
</reference>
<name>A0A7H9BEY4_9NEIS</name>
<evidence type="ECO:0000313" key="7">
    <source>
        <dbReference type="Proteomes" id="UP000509597"/>
    </source>
</evidence>
<dbReference type="AlphaFoldDB" id="A0A7H9BEY4"/>
<feature type="domain" description="Flagellin C-terminal" evidence="5">
    <location>
        <begin position="188"/>
        <end position="272"/>
    </location>
</feature>
<evidence type="ECO:0000313" key="6">
    <source>
        <dbReference type="EMBL" id="QLG87270.1"/>
    </source>
</evidence>
<sequence length="274" mass="28341">MMVTPNTNLPSLSAQRFTNSAQEAQNKNLTALSSGKRINSAADDAAGSAIVERFAAQILGNSQGIRNLNDAVSLSQTAEGALSSISDNTARIRELTVAAGNSTLSASDRQAMQAEVNQLSQSNQDIIKNTEFNGQAILQGGNFNFQGGANADQQLSLNTSNLASNNALGTTSGQIDLSSSASASASLSLLDQNLQTISGERSNLGAFQNRIESSINNLQTSVENQSAAKSRIADTDYASQTAALAQNAIRAEAGLAMQALANASSKQVLSLLGS</sequence>
<dbReference type="GO" id="GO:0005198">
    <property type="term" value="F:structural molecule activity"/>
    <property type="evidence" value="ECO:0007669"/>
    <property type="project" value="UniProtKB-UniRule"/>
</dbReference>
<feature type="domain" description="Flagellin N-terminal" evidence="4">
    <location>
        <begin position="6"/>
        <end position="141"/>
    </location>
</feature>
<keyword evidence="7" id="KW-1185">Reference proteome</keyword>
<dbReference type="InterPro" id="IPR001492">
    <property type="entry name" value="Flagellin"/>
</dbReference>
<gene>
    <name evidence="6" type="ORF">HQ393_02830</name>
</gene>
<comment type="similarity">
    <text evidence="1 3">Belongs to the bacterial flagellin family.</text>
</comment>
<accession>A0A7H9BEY4</accession>
<dbReference type="EMBL" id="CP058627">
    <property type="protein sequence ID" value="QLG87270.1"/>
    <property type="molecule type" value="Genomic_DNA"/>
</dbReference>
<dbReference type="InterPro" id="IPR046358">
    <property type="entry name" value="Flagellin_C"/>
</dbReference>
<keyword evidence="6" id="KW-0966">Cell projection</keyword>
<keyword evidence="6" id="KW-0282">Flagellum</keyword>
<dbReference type="GO" id="GO:0009288">
    <property type="term" value="C:bacterial-type flagellum"/>
    <property type="evidence" value="ECO:0007669"/>
    <property type="project" value="UniProtKB-SubCell"/>
</dbReference>